<evidence type="ECO:0000256" key="6">
    <source>
        <dbReference type="SAM" id="Phobius"/>
    </source>
</evidence>
<feature type="transmembrane region" description="Helical" evidence="6">
    <location>
        <begin position="247"/>
        <end position="269"/>
    </location>
</feature>
<proteinExistence type="predicted"/>
<evidence type="ECO:0000313" key="8">
    <source>
        <dbReference type="Proteomes" id="UP000294489"/>
    </source>
</evidence>
<name>A0A4R8FAC6_9GAMM</name>
<reference evidence="7 8" key="1">
    <citation type="submission" date="2019-03" db="EMBL/GenBank/DDBJ databases">
        <title>Freshwater and sediment microbial communities from various areas in North America, analyzing microbe dynamics in response to fracking.</title>
        <authorList>
            <person name="Lamendella R."/>
        </authorList>
    </citation>
    <scope>NUCLEOTIDE SEQUENCE [LARGE SCALE GENOMIC DNA]</scope>
    <source>
        <strain evidence="7 8">6_TX</strain>
    </source>
</reference>
<dbReference type="Pfam" id="PF09678">
    <property type="entry name" value="Caa3_CtaG"/>
    <property type="match status" value="1"/>
</dbReference>
<organism evidence="7 8">
    <name type="scientific">Modicisalibacter xianhensis</name>
    <dbReference type="NCBI Taxonomy" id="442341"/>
    <lineage>
        <taxon>Bacteria</taxon>
        <taxon>Pseudomonadati</taxon>
        <taxon>Pseudomonadota</taxon>
        <taxon>Gammaproteobacteria</taxon>
        <taxon>Oceanospirillales</taxon>
        <taxon>Halomonadaceae</taxon>
        <taxon>Modicisalibacter</taxon>
    </lineage>
</organism>
<keyword evidence="3 6" id="KW-0812">Transmembrane</keyword>
<feature type="transmembrane region" description="Helical" evidence="6">
    <location>
        <begin position="127"/>
        <end position="150"/>
    </location>
</feature>
<dbReference type="OrthoDB" id="9808789at2"/>
<comment type="subcellular location">
    <subcellularLocation>
        <location evidence="1">Cell membrane</location>
        <topology evidence="1">Multi-pass membrane protein</topology>
    </subcellularLocation>
</comment>
<dbReference type="Proteomes" id="UP000294489">
    <property type="component" value="Unassembled WGS sequence"/>
</dbReference>
<keyword evidence="5 6" id="KW-0472">Membrane</keyword>
<feature type="transmembrane region" description="Helical" evidence="6">
    <location>
        <begin position="47"/>
        <end position="64"/>
    </location>
</feature>
<comment type="caution">
    <text evidence="7">The sequence shown here is derived from an EMBL/GenBank/DDBJ whole genome shotgun (WGS) entry which is preliminary data.</text>
</comment>
<evidence type="ECO:0000256" key="3">
    <source>
        <dbReference type="ARBA" id="ARBA00022692"/>
    </source>
</evidence>
<gene>
    <name evidence="7" type="ORF">DFO67_1302</name>
</gene>
<feature type="transmembrane region" description="Helical" evidence="6">
    <location>
        <begin position="16"/>
        <end position="35"/>
    </location>
</feature>
<keyword evidence="2" id="KW-1003">Cell membrane</keyword>
<dbReference type="EMBL" id="SOEC01000030">
    <property type="protein sequence ID" value="TDX22192.1"/>
    <property type="molecule type" value="Genomic_DNA"/>
</dbReference>
<sequence>MAELERALAYLLPWEFSPAWALACLAMVGLYLRGLSRRRRSGKAEGFWRPLAFFLGVVAIYAVTQTHYDYLAQYMFFTHRAQHLVLHHAAPFLIALAAPLPVLAAGVPNRMKDFPGRAIAVRILWPLYRLLQHPVVAPMLFVGLIYFWLIPEVHFDAMLSRQLYQVMNWSMMLDGLLFWWLMLDPRTPEQGGLGYGTRIVVLLAVVPPQIFLGAYLTFSKYELFDVYAVCGRAWPLAPLADQQLGGLITWIPATMMSVLGVLIVIRYLLGGKTDGKLYLYSEEEKDVAV</sequence>
<dbReference type="InterPro" id="IPR019108">
    <property type="entry name" value="Caa3_assmbl_CtaG-rel"/>
</dbReference>
<dbReference type="GO" id="GO:0005886">
    <property type="term" value="C:plasma membrane"/>
    <property type="evidence" value="ECO:0007669"/>
    <property type="project" value="UniProtKB-SubCell"/>
</dbReference>
<protein>
    <submittedName>
        <fullName evidence="7">Putative membrane protein</fullName>
    </submittedName>
</protein>
<evidence type="ECO:0000313" key="7">
    <source>
        <dbReference type="EMBL" id="TDX22192.1"/>
    </source>
</evidence>
<feature type="transmembrane region" description="Helical" evidence="6">
    <location>
        <begin position="195"/>
        <end position="218"/>
    </location>
</feature>
<evidence type="ECO:0000256" key="4">
    <source>
        <dbReference type="ARBA" id="ARBA00022989"/>
    </source>
</evidence>
<feature type="transmembrane region" description="Helical" evidence="6">
    <location>
        <begin position="162"/>
        <end position="183"/>
    </location>
</feature>
<evidence type="ECO:0000256" key="1">
    <source>
        <dbReference type="ARBA" id="ARBA00004651"/>
    </source>
</evidence>
<dbReference type="RefSeq" id="WP_134021150.1">
    <property type="nucleotide sequence ID" value="NZ_SOEC01000030.1"/>
</dbReference>
<keyword evidence="4 6" id="KW-1133">Transmembrane helix</keyword>
<evidence type="ECO:0000256" key="5">
    <source>
        <dbReference type="ARBA" id="ARBA00023136"/>
    </source>
</evidence>
<dbReference type="AlphaFoldDB" id="A0A4R8FAC6"/>
<feature type="transmembrane region" description="Helical" evidence="6">
    <location>
        <begin position="84"/>
        <end position="107"/>
    </location>
</feature>
<accession>A0A4R8FAC6</accession>
<evidence type="ECO:0000256" key="2">
    <source>
        <dbReference type="ARBA" id="ARBA00022475"/>
    </source>
</evidence>